<evidence type="ECO:0000313" key="3">
    <source>
        <dbReference type="EMBL" id="MFC3927876.1"/>
    </source>
</evidence>
<keyword evidence="2" id="KW-1133">Transmembrane helix</keyword>
<dbReference type="Gene3D" id="2.40.260.10">
    <property type="entry name" value="Sortase"/>
    <property type="match status" value="1"/>
</dbReference>
<name>A0ABV8CVK1_9STRE</name>
<feature type="transmembrane region" description="Helical" evidence="2">
    <location>
        <begin position="7"/>
        <end position="24"/>
    </location>
</feature>
<comment type="caution">
    <text evidence="3">The sequence shown here is derived from an EMBL/GenBank/DDBJ whole genome shotgun (WGS) entry which is preliminary data.</text>
</comment>
<dbReference type="SUPFAM" id="SSF63817">
    <property type="entry name" value="Sortase"/>
    <property type="match status" value="1"/>
</dbReference>
<keyword evidence="1" id="KW-0378">Hydrolase</keyword>
<dbReference type="CDD" id="cd00004">
    <property type="entry name" value="Sortase"/>
    <property type="match status" value="1"/>
</dbReference>
<reference evidence="4" key="1">
    <citation type="journal article" date="2019" name="Int. J. Syst. Evol. Microbiol.">
        <title>The Global Catalogue of Microorganisms (GCM) 10K type strain sequencing project: providing services to taxonomists for standard genome sequencing and annotation.</title>
        <authorList>
            <consortium name="The Broad Institute Genomics Platform"/>
            <consortium name="The Broad Institute Genome Sequencing Center for Infectious Disease"/>
            <person name="Wu L."/>
            <person name="Ma J."/>
        </authorList>
    </citation>
    <scope>NUCLEOTIDE SEQUENCE [LARGE SCALE GENOMIC DNA]</scope>
    <source>
        <strain evidence="4">CCUG 67170</strain>
    </source>
</reference>
<dbReference type="InterPro" id="IPR023365">
    <property type="entry name" value="Sortase_dom-sf"/>
</dbReference>
<evidence type="ECO:0000313" key="4">
    <source>
        <dbReference type="Proteomes" id="UP001595807"/>
    </source>
</evidence>
<dbReference type="RefSeq" id="WP_380425907.1">
    <property type="nucleotide sequence ID" value="NZ_JBHRZV010000029.1"/>
</dbReference>
<proteinExistence type="predicted"/>
<dbReference type="Proteomes" id="UP001595807">
    <property type="component" value="Unassembled WGS sequence"/>
</dbReference>
<keyword evidence="2" id="KW-0472">Membrane</keyword>
<organism evidence="3 4">
    <name type="scientific">Streptococcus caprae</name>
    <dbReference type="NCBI Taxonomy" id="1640501"/>
    <lineage>
        <taxon>Bacteria</taxon>
        <taxon>Bacillati</taxon>
        <taxon>Bacillota</taxon>
        <taxon>Bacilli</taxon>
        <taxon>Lactobacillales</taxon>
        <taxon>Streptococcaceae</taxon>
        <taxon>Streptococcus</taxon>
    </lineage>
</organism>
<dbReference type="InterPro" id="IPR005754">
    <property type="entry name" value="Sortase"/>
</dbReference>
<dbReference type="Pfam" id="PF04203">
    <property type="entry name" value="Sortase"/>
    <property type="match status" value="1"/>
</dbReference>
<evidence type="ECO:0000256" key="1">
    <source>
        <dbReference type="ARBA" id="ARBA00022801"/>
    </source>
</evidence>
<keyword evidence="2" id="KW-0812">Transmembrane</keyword>
<evidence type="ECO:0000256" key="2">
    <source>
        <dbReference type="SAM" id="Phobius"/>
    </source>
</evidence>
<sequence length="194" mass="21355">MRVVKLFLRLLGVCLIASGFWWAWHNISEAKAAANASLTIENQLEQVSTQDKTGSEDGEMAVGTVDGTDYIGTIEIPAIGIKLPVAANYSFEQMSLTPTRYAGSFYTNDLVICAHNYPYHFDSLKSIAMGSEVILTTTNGQTYHYIITNRETIEPTAVDQVFKDTATDTDWDLSLFTCTPAGLARVLVRCSLVK</sequence>
<protein>
    <submittedName>
        <fullName evidence="3">Sortase</fullName>
    </submittedName>
</protein>
<keyword evidence="4" id="KW-1185">Reference proteome</keyword>
<dbReference type="EMBL" id="JBHRZV010000029">
    <property type="protein sequence ID" value="MFC3927876.1"/>
    <property type="molecule type" value="Genomic_DNA"/>
</dbReference>
<accession>A0ABV8CVK1</accession>
<gene>
    <name evidence="3" type="ORF">ACFORF_04520</name>
</gene>